<evidence type="ECO:0000313" key="3">
    <source>
        <dbReference type="Proteomes" id="UP000631114"/>
    </source>
</evidence>
<gene>
    <name evidence="2" type="ORF">IFM89_020332</name>
</gene>
<dbReference type="PANTHER" id="PTHR34223:SF51">
    <property type="entry name" value="OS06G0556300 PROTEIN"/>
    <property type="match status" value="1"/>
</dbReference>
<dbReference type="CDD" id="cd22160">
    <property type="entry name" value="F-box_AtFBL13-like"/>
    <property type="match status" value="1"/>
</dbReference>
<proteinExistence type="predicted"/>
<dbReference type="InterPro" id="IPR036047">
    <property type="entry name" value="F-box-like_dom_sf"/>
</dbReference>
<reference evidence="2 3" key="1">
    <citation type="submission" date="2020-10" db="EMBL/GenBank/DDBJ databases">
        <title>The Coptis chinensis genome and diversification of protoberbering-type alkaloids.</title>
        <authorList>
            <person name="Wang B."/>
            <person name="Shu S."/>
            <person name="Song C."/>
            <person name="Liu Y."/>
        </authorList>
    </citation>
    <scope>NUCLEOTIDE SEQUENCE [LARGE SCALE GENOMIC DNA]</scope>
    <source>
        <strain evidence="2">HL-2020</strain>
        <tissue evidence="2">Leaf</tissue>
    </source>
</reference>
<dbReference type="AlphaFoldDB" id="A0A835LHX6"/>
<dbReference type="SUPFAM" id="SSF52047">
    <property type="entry name" value="RNI-like"/>
    <property type="match status" value="1"/>
</dbReference>
<dbReference type="InterPro" id="IPR032675">
    <property type="entry name" value="LRR_dom_sf"/>
</dbReference>
<dbReference type="Gene3D" id="1.20.1280.50">
    <property type="match status" value="1"/>
</dbReference>
<dbReference type="EMBL" id="JADFTS010000008">
    <property type="protein sequence ID" value="KAF9593122.1"/>
    <property type="molecule type" value="Genomic_DNA"/>
</dbReference>
<keyword evidence="3" id="KW-1185">Reference proteome</keyword>
<name>A0A835LHX6_9MAGN</name>
<accession>A0A835LHX6</accession>
<dbReference type="InterPro" id="IPR006566">
    <property type="entry name" value="FBD"/>
</dbReference>
<dbReference type="InterPro" id="IPR053781">
    <property type="entry name" value="F-box_AtFBL13-like"/>
</dbReference>
<protein>
    <recommendedName>
        <fullName evidence="1">F-box domain-containing protein</fullName>
    </recommendedName>
</protein>
<sequence>MANVDLQYSSPEMRNRVDRISDLPLHVLHHILSFLPTEHAVRTCLLSSYWRNIWRFVHTLYFDESFDDTIEEKPQFDFTKFVDSVLILRDPSHLQKLHLNLVDLSVGESRVNIWIRYSMNHNVEVIDIVNESHGYFDLTPCIFTCESLREFKLNGNSLNLSASICLPALKVMHLYEVCFENGQLGEAFFSAIPSLETLILEDCIFDDYDIELITIFACQLKTLIMNGDYPRSVEIFAPVLISLELNSDDSTPESIRFKSDIIHLKDVKVSLPASCFESIIQLFTVLKNAHSLALRGRFLLSFTHELLVAPSLLECIQASSCNLRWLKLGTEFSNAEILAINTILSHSRQVETIKLVNEVSKDECGTTTGKYFQAEKVWLKYKLPHLKSVEIQDFRGSENEMKFVKVILENAVSLEKLVITASYSGSETMTEFINRKNKMVETGKKLLTYERASSSVGILFV</sequence>
<dbReference type="InterPro" id="IPR053197">
    <property type="entry name" value="F-box_SCFL_complex_component"/>
</dbReference>
<dbReference type="Pfam" id="PF23622">
    <property type="entry name" value="LRR_At1g61320_AtMIF1"/>
    <property type="match status" value="1"/>
</dbReference>
<dbReference type="InterPro" id="IPR001810">
    <property type="entry name" value="F-box_dom"/>
</dbReference>
<dbReference type="Proteomes" id="UP000631114">
    <property type="component" value="Unassembled WGS sequence"/>
</dbReference>
<feature type="domain" description="F-box" evidence="1">
    <location>
        <begin position="17"/>
        <end position="69"/>
    </location>
</feature>
<dbReference type="Pfam" id="PF00646">
    <property type="entry name" value="F-box"/>
    <property type="match status" value="1"/>
</dbReference>
<dbReference type="PANTHER" id="PTHR34223">
    <property type="entry name" value="OS11G0201299 PROTEIN"/>
    <property type="match status" value="1"/>
</dbReference>
<comment type="caution">
    <text evidence="2">The sequence shown here is derived from an EMBL/GenBank/DDBJ whole genome shotgun (WGS) entry which is preliminary data.</text>
</comment>
<dbReference type="Gene3D" id="3.80.10.10">
    <property type="entry name" value="Ribonuclease Inhibitor"/>
    <property type="match status" value="1"/>
</dbReference>
<dbReference type="SUPFAM" id="SSF81383">
    <property type="entry name" value="F-box domain"/>
    <property type="match status" value="1"/>
</dbReference>
<dbReference type="PROSITE" id="PS50181">
    <property type="entry name" value="FBOX"/>
    <property type="match status" value="1"/>
</dbReference>
<evidence type="ECO:0000259" key="1">
    <source>
        <dbReference type="PROSITE" id="PS50181"/>
    </source>
</evidence>
<evidence type="ECO:0000313" key="2">
    <source>
        <dbReference type="EMBL" id="KAF9593122.1"/>
    </source>
</evidence>
<dbReference type="SMART" id="SM00256">
    <property type="entry name" value="FBOX"/>
    <property type="match status" value="1"/>
</dbReference>
<dbReference type="InterPro" id="IPR055357">
    <property type="entry name" value="LRR_At1g61320_AtMIF1"/>
</dbReference>
<dbReference type="OrthoDB" id="677997at2759"/>
<dbReference type="SMART" id="SM00579">
    <property type="entry name" value="FBD"/>
    <property type="match status" value="1"/>
</dbReference>
<organism evidence="2 3">
    <name type="scientific">Coptis chinensis</name>
    <dbReference type="NCBI Taxonomy" id="261450"/>
    <lineage>
        <taxon>Eukaryota</taxon>
        <taxon>Viridiplantae</taxon>
        <taxon>Streptophyta</taxon>
        <taxon>Embryophyta</taxon>
        <taxon>Tracheophyta</taxon>
        <taxon>Spermatophyta</taxon>
        <taxon>Magnoliopsida</taxon>
        <taxon>Ranunculales</taxon>
        <taxon>Ranunculaceae</taxon>
        <taxon>Coptidoideae</taxon>
        <taxon>Coptis</taxon>
    </lineage>
</organism>